<feature type="region of interest" description="Disordered" evidence="5">
    <location>
        <begin position="80"/>
        <end position="101"/>
    </location>
</feature>
<feature type="region of interest" description="Disordered" evidence="5">
    <location>
        <begin position="677"/>
        <end position="746"/>
    </location>
</feature>
<feature type="compositionally biased region" description="Basic and acidic residues" evidence="5">
    <location>
        <begin position="466"/>
        <end position="476"/>
    </location>
</feature>
<feature type="compositionally biased region" description="Basic and acidic residues" evidence="5">
    <location>
        <begin position="598"/>
        <end position="617"/>
    </location>
</feature>
<sequence length="746" mass="84296">MSNFHDRESSNPRGQHGRPPSARHDDTAHSEVPGFSQAIPNVPNSHPHPDTSREYTSTPVHTEMKDAASLREFDQAMDGRVYSASASSRHHRQQYDQECNQRTHHHGAVPLTSATDPQQLLQSDWVIDRNREQDQYYPNCSARDLDPYAERQTAHRPPRLPPHSHPQDQHSYHSYYLERELQSQQRHPGSAGHYYSRESHQQGPPLQPLQQHSSTLSPDASSSRLSSQSQQHLPTAARPHSPTHRRTWPGYRDRLVDGSTTQDSSYDSNFEDEDGSQTSKATSHNFQVKFGTDMPNTLDLRSAVETCDALCNFALHYASQLDPGHESQQGYEALDPVERANLQKIRSMNTTMLLGLQAAEKAGQESGKTRKEREMSPLRLNQGTPSNEMIHELAKAATSIFQLAIRIKAWVGMTPEERELDEEISLIRGKRCLLMDSTLAVPTVDQHGKLQRDWAIIPTSTSASKSFHERQRELEQQRQPPPSHQSHHRHHNQHQQQQHPYNHSHHYHHHTKHHQSQPRSGDVDHDGVSTEFVHRHSSGSTSKDSLGPFSSAIPSSRQIYALNGAAASSFAFSESSLTKLKQPYQHLQHQQPQPLQQGRDRDRDENSQDSKDSDVPHQKYRKRAKRTQPPGRCLSCDSSDTPEWRRGPDGARTLCNACGLHYAKLLKRQNEQAQQLNQVQQQSVQGSTNSSQKAASSSRREQLQVITFPLRRRQDSQSTDAAATRDEYEVEAEAATEVGVDVGTGS</sequence>
<feature type="compositionally biased region" description="Low complexity" evidence="5">
    <location>
        <begin position="677"/>
        <end position="697"/>
    </location>
</feature>
<evidence type="ECO:0000256" key="1">
    <source>
        <dbReference type="ARBA" id="ARBA00022723"/>
    </source>
</evidence>
<name>A0A9P6PY67_9FUNG</name>
<comment type="caution">
    <text evidence="7">The sequence shown here is derived from an EMBL/GenBank/DDBJ whole genome shotgun (WGS) entry which is preliminary data.</text>
</comment>
<evidence type="ECO:0000256" key="5">
    <source>
        <dbReference type="SAM" id="MobiDB-lite"/>
    </source>
</evidence>
<feature type="compositionally biased region" description="Basic and acidic residues" evidence="5">
    <location>
        <begin position="521"/>
        <end position="534"/>
    </location>
</feature>
<feature type="domain" description="GATA-type" evidence="6">
    <location>
        <begin position="627"/>
        <end position="662"/>
    </location>
</feature>
<feature type="compositionally biased region" description="Polar residues" evidence="5">
    <location>
        <begin position="258"/>
        <end position="268"/>
    </location>
</feature>
<dbReference type="GO" id="GO:0008270">
    <property type="term" value="F:zinc ion binding"/>
    <property type="evidence" value="ECO:0007669"/>
    <property type="project" value="UniProtKB-KW"/>
</dbReference>
<keyword evidence="3" id="KW-0862">Zinc</keyword>
<dbReference type="GO" id="GO:0043565">
    <property type="term" value="F:sequence-specific DNA binding"/>
    <property type="evidence" value="ECO:0007669"/>
    <property type="project" value="InterPro"/>
</dbReference>
<evidence type="ECO:0000256" key="4">
    <source>
        <dbReference type="PROSITE-ProRule" id="PRU00094"/>
    </source>
</evidence>
<evidence type="ECO:0000313" key="8">
    <source>
        <dbReference type="Proteomes" id="UP000726737"/>
    </source>
</evidence>
<reference evidence="7" key="1">
    <citation type="journal article" date="2020" name="Fungal Divers.">
        <title>Resolving the Mortierellaceae phylogeny through synthesis of multi-gene phylogenetics and phylogenomics.</title>
        <authorList>
            <person name="Vandepol N."/>
            <person name="Liber J."/>
            <person name="Desiro A."/>
            <person name="Na H."/>
            <person name="Kennedy M."/>
            <person name="Barry K."/>
            <person name="Grigoriev I.V."/>
            <person name="Miller A.N."/>
            <person name="O'Donnell K."/>
            <person name="Stajich J.E."/>
            <person name="Bonito G."/>
        </authorList>
    </citation>
    <scope>NUCLEOTIDE SEQUENCE</scope>
    <source>
        <strain evidence="7">KOD948</strain>
    </source>
</reference>
<dbReference type="PANTHER" id="PTHR47255">
    <property type="entry name" value="GATA TRANSCRIPTION FACTOR 22-RELATED"/>
    <property type="match status" value="1"/>
</dbReference>
<dbReference type="InterPro" id="IPR013088">
    <property type="entry name" value="Znf_NHR/GATA"/>
</dbReference>
<evidence type="ECO:0000259" key="6">
    <source>
        <dbReference type="PROSITE" id="PS50114"/>
    </source>
</evidence>
<dbReference type="SUPFAM" id="SSF57716">
    <property type="entry name" value="Glucocorticoid receptor-like (DNA-binding domain)"/>
    <property type="match status" value="1"/>
</dbReference>
<feature type="region of interest" description="Disordered" evidence="5">
    <location>
        <begin position="584"/>
        <end position="648"/>
    </location>
</feature>
<feature type="region of interest" description="Disordered" evidence="5">
    <location>
        <begin position="361"/>
        <end position="385"/>
    </location>
</feature>
<feature type="compositionally biased region" description="Basic and acidic residues" evidence="5">
    <location>
        <begin position="1"/>
        <end position="10"/>
    </location>
</feature>
<dbReference type="GO" id="GO:0006355">
    <property type="term" value="P:regulation of DNA-templated transcription"/>
    <property type="evidence" value="ECO:0007669"/>
    <property type="project" value="InterPro"/>
</dbReference>
<accession>A0A9P6PY67</accession>
<dbReference type="EMBL" id="JAAAJA010000374">
    <property type="protein sequence ID" value="KAG0254967.1"/>
    <property type="molecule type" value="Genomic_DNA"/>
</dbReference>
<dbReference type="Gene3D" id="3.30.50.10">
    <property type="entry name" value="Erythroid Transcription Factor GATA-1, subunit A"/>
    <property type="match status" value="1"/>
</dbReference>
<dbReference type="InterPro" id="IPR052138">
    <property type="entry name" value="GATA_ZnFinger_Domain"/>
</dbReference>
<protein>
    <recommendedName>
        <fullName evidence="6">GATA-type domain-containing protein</fullName>
    </recommendedName>
</protein>
<keyword evidence="1" id="KW-0479">Metal-binding</keyword>
<dbReference type="PROSITE" id="PS50114">
    <property type="entry name" value="GATA_ZN_FINGER_2"/>
    <property type="match status" value="1"/>
</dbReference>
<keyword evidence="2 4" id="KW-0863">Zinc-finger</keyword>
<feature type="compositionally biased region" description="Low complexity" evidence="5">
    <location>
        <begin position="584"/>
        <end position="597"/>
    </location>
</feature>
<feature type="non-terminal residue" evidence="7">
    <location>
        <position position="1"/>
    </location>
</feature>
<evidence type="ECO:0000256" key="3">
    <source>
        <dbReference type="ARBA" id="ARBA00022833"/>
    </source>
</evidence>
<feature type="compositionally biased region" description="Basic and acidic residues" evidence="5">
    <location>
        <begin position="367"/>
        <end position="376"/>
    </location>
</feature>
<organism evidence="7 8">
    <name type="scientific">Mortierella polycephala</name>
    <dbReference type="NCBI Taxonomy" id="41804"/>
    <lineage>
        <taxon>Eukaryota</taxon>
        <taxon>Fungi</taxon>
        <taxon>Fungi incertae sedis</taxon>
        <taxon>Mucoromycota</taxon>
        <taxon>Mortierellomycotina</taxon>
        <taxon>Mortierellomycetes</taxon>
        <taxon>Mortierellales</taxon>
        <taxon>Mortierellaceae</taxon>
        <taxon>Mortierella</taxon>
    </lineage>
</organism>
<dbReference type="Pfam" id="PF00320">
    <property type="entry name" value="GATA"/>
    <property type="match status" value="1"/>
</dbReference>
<gene>
    <name evidence="7" type="ORF">BG011_005409</name>
</gene>
<keyword evidence="8" id="KW-1185">Reference proteome</keyword>
<dbReference type="CDD" id="cd00202">
    <property type="entry name" value="ZnF_GATA"/>
    <property type="match status" value="1"/>
</dbReference>
<dbReference type="PROSITE" id="PS00344">
    <property type="entry name" value="GATA_ZN_FINGER_1"/>
    <property type="match status" value="1"/>
</dbReference>
<feature type="region of interest" description="Disordered" evidence="5">
    <location>
        <begin position="182"/>
        <end position="282"/>
    </location>
</feature>
<evidence type="ECO:0000256" key="2">
    <source>
        <dbReference type="ARBA" id="ARBA00022771"/>
    </source>
</evidence>
<dbReference type="AlphaFoldDB" id="A0A9P6PY67"/>
<feature type="region of interest" description="Disordered" evidence="5">
    <location>
        <begin position="1"/>
        <end position="60"/>
    </location>
</feature>
<dbReference type="PANTHER" id="PTHR47255:SF4">
    <property type="entry name" value="GATA ZINC FINGER DOMAIN-CONTAINING PROTEIN 12"/>
    <property type="match status" value="1"/>
</dbReference>
<feature type="compositionally biased region" description="Basic residues" evidence="5">
    <location>
        <begin position="502"/>
        <end position="516"/>
    </location>
</feature>
<dbReference type="OrthoDB" id="2162994at2759"/>
<dbReference type="SMART" id="SM00401">
    <property type="entry name" value="ZnF_GATA"/>
    <property type="match status" value="1"/>
</dbReference>
<feature type="region of interest" description="Disordered" evidence="5">
    <location>
        <begin position="462"/>
        <end position="549"/>
    </location>
</feature>
<dbReference type="InterPro" id="IPR000679">
    <property type="entry name" value="Znf_GATA"/>
</dbReference>
<proteinExistence type="predicted"/>
<evidence type="ECO:0000313" key="7">
    <source>
        <dbReference type="EMBL" id="KAG0254967.1"/>
    </source>
</evidence>
<feature type="compositionally biased region" description="Low complexity" evidence="5">
    <location>
        <begin position="201"/>
        <end position="233"/>
    </location>
</feature>
<dbReference type="Proteomes" id="UP000726737">
    <property type="component" value="Unassembled WGS sequence"/>
</dbReference>